<feature type="transmembrane region" description="Helical" evidence="8">
    <location>
        <begin position="114"/>
        <end position="139"/>
    </location>
</feature>
<sequence length="398" mass="42192">MSREEPTPSESEEATASVPADEAAAPVVEMMITPDPRRVVIEPMTPSRSFWTRIDKPFVFGFLVTLGGLAAIVLGLAVTSLSTVLIYIALALFAALGLDPAVRFLERRGLSRAASVVVVILGLIVVVGLILWMVLPIVIDQVASFVRSVPGMIQDFTRTDIYATLEKQFGDQFEDLVADIQKFLTDPGNIAAIGGGALKIGAGIASGISGAIVVLVLTLYFVATLPGIKTGLLRLAPARDRIRAGEITEQITDSVGGYVMGMVVLAFFNALLAFLLYLFLGLPFPPLMATVAFCITLIPLVGSVMFWIIGTGLALFTNPVAALVFGIVYLVYMQVEAYVITPRVMNRAISIPGSLVVIGALAGGTLLGLLGALVAVPVAASILIIINQVWVPRQDARV</sequence>
<evidence type="ECO:0000313" key="10">
    <source>
        <dbReference type="Proteomes" id="UP001244427"/>
    </source>
</evidence>
<feature type="transmembrane region" description="Helical" evidence="8">
    <location>
        <begin position="258"/>
        <end position="280"/>
    </location>
</feature>
<gene>
    <name evidence="9" type="ORF">QFZ53_000646</name>
</gene>
<dbReference type="Pfam" id="PF01594">
    <property type="entry name" value="AI-2E_transport"/>
    <property type="match status" value="1"/>
</dbReference>
<comment type="subcellular location">
    <subcellularLocation>
        <location evidence="1">Cell membrane</location>
        <topology evidence="1">Multi-pass membrane protein</topology>
    </subcellularLocation>
</comment>
<accession>A0AAW8ESP6</accession>
<evidence type="ECO:0000256" key="4">
    <source>
        <dbReference type="ARBA" id="ARBA00022475"/>
    </source>
</evidence>
<feature type="transmembrane region" description="Helical" evidence="8">
    <location>
        <begin position="286"/>
        <end position="308"/>
    </location>
</feature>
<dbReference type="Proteomes" id="UP001244427">
    <property type="component" value="Unassembled WGS sequence"/>
</dbReference>
<evidence type="ECO:0000256" key="7">
    <source>
        <dbReference type="ARBA" id="ARBA00023136"/>
    </source>
</evidence>
<proteinExistence type="inferred from homology"/>
<evidence type="ECO:0000256" key="1">
    <source>
        <dbReference type="ARBA" id="ARBA00004651"/>
    </source>
</evidence>
<evidence type="ECO:0000256" key="6">
    <source>
        <dbReference type="ARBA" id="ARBA00022989"/>
    </source>
</evidence>
<feature type="transmembrane region" description="Helical" evidence="8">
    <location>
        <begin position="355"/>
        <end position="386"/>
    </location>
</feature>
<keyword evidence="6 8" id="KW-1133">Transmembrane helix</keyword>
<reference evidence="9 10" key="1">
    <citation type="submission" date="2023-07" db="EMBL/GenBank/DDBJ databases">
        <title>Comparative genomics of wheat-associated soil bacteria to identify genetic determinants of phenazine resistance.</title>
        <authorList>
            <person name="Mouncey N."/>
        </authorList>
    </citation>
    <scope>NUCLEOTIDE SEQUENCE [LARGE SCALE GENOMIC DNA]</scope>
    <source>
        <strain evidence="9 10">W4I9-1</strain>
    </source>
</reference>
<keyword evidence="5 8" id="KW-0812">Transmembrane</keyword>
<protein>
    <submittedName>
        <fullName evidence="9">PurR-regulated permease PerM</fullName>
    </submittedName>
</protein>
<comment type="similarity">
    <text evidence="2">Belongs to the autoinducer-2 exporter (AI-2E) (TC 2.A.86) family.</text>
</comment>
<evidence type="ECO:0000256" key="5">
    <source>
        <dbReference type="ARBA" id="ARBA00022692"/>
    </source>
</evidence>
<evidence type="ECO:0000256" key="8">
    <source>
        <dbReference type="SAM" id="Phobius"/>
    </source>
</evidence>
<dbReference type="EMBL" id="JAUSXV010000001">
    <property type="protein sequence ID" value="MDQ0646450.1"/>
    <property type="molecule type" value="Genomic_DNA"/>
</dbReference>
<comment type="caution">
    <text evidence="9">The sequence shown here is derived from an EMBL/GenBank/DDBJ whole genome shotgun (WGS) entry which is preliminary data.</text>
</comment>
<keyword evidence="3" id="KW-0813">Transport</keyword>
<evidence type="ECO:0000313" key="9">
    <source>
        <dbReference type="EMBL" id="MDQ0646450.1"/>
    </source>
</evidence>
<keyword evidence="7 8" id="KW-0472">Membrane</keyword>
<dbReference type="PANTHER" id="PTHR21716">
    <property type="entry name" value="TRANSMEMBRANE PROTEIN"/>
    <property type="match status" value="1"/>
</dbReference>
<dbReference type="AlphaFoldDB" id="A0AAW8ESP6"/>
<dbReference type="RefSeq" id="WP_292906819.1">
    <property type="nucleotide sequence ID" value="NZ_JAUSXV010000001.1"/>
</dbReference>
<evidence type="ECO:0000256" key="3">
    <source>
        <dbReference type="ARBA" id="ARBA00022448"/>
    </source>
</evidence>
<feature type="transmembrane region" description="Helical" evidence="8">
    <location>
        <begin position="58"/>
        <end position="78"/>
    </location>
</feature>
<keyword evidence="10" id="KW-1185">Reference proteome</keyword>
<name>A0AAW8ESP6_9MICO</name>
<keyword evidence="4" id="KW-1003">Cell membrane</keyword>
<organism evidence="9 10">
    <name type="scientific">Microbacterium natoriense</name>
    <dbReference type="NCBI Taxonomy" id="284570"/>
    <lineage>
        <taxon>Bacteria</taxon>
        <taxon>Bacillati</taxon>
        <taxon>Actinomycetota</taxon>
        <taxon>Actinomycetes</taxon>
        <taxon>Micrococcales</taxon>
        <taxon>Microbacteriaceae</taxon>
        <taxon>Microbacterium</taxon>
    </lineage>
</organism>
<feature type="transmembrane region" description="Helical" evidence="8">
    <location>
        <begin position="315"/>
        <end position="335"/>
    </location>
</feature>
<feature type="transmembrane region" description="Helical" evidence="8">
    <location>
        <begin position="204"/>
        <end position="225"/>
    </location>
</feature>
<dbReference type="InterPro" id="IPR002549">
    <property type="entry name" value="AI-2E-like"/>
</dbReference>
<feature type="transmembrane region" description="Helical" evidence="8">
    <location>
        <begin position="84"/>
        <end position="102"/>
    </location>
</feature>
<dbReference type="GO" id="GO:0005886">
    <property type="term" value="C:plasma membrane"/>
    <property type="evidence" value="ECO:0007669"/>
    <property type="project" value="UniProtKB-SubCell"/>
</dbReference>
<dbReference type="PANTHER" id="PTHR21716:SF53">
    <property type="entry name" value="PERMEASE PERM-RELATED"/>
    <property type="match status" value="1"/>
</dbReference>
<evidence type="ECO:0000256" key="2">
    <source>
        <dbReference type="ARBA" id="ARBA00009773"/>
    </source>
</evidence>
<dbReference type="GO" id="GO:0055085">
    <property type="term" value="P:transmembrane transport"/>
    <property type="evidence" value="ECO:0007669"/>
    <property type="project" value="TreeGrafter"/>
</dbReference>